<dbReference type="AlphaFoldDB" id="A0AA96FA61"/>
<gene>
    <name evidence="1" type="ORF">RN606_02215</name>
</gene>
<name>A0AA96FA61_9MICO</name>
<keyword evidence="2" id="KW-1185">Reference proteome</keyword>
<evidence type="ECO:0000313" key="2">
    <source>
        <dbReference type="Proteomes" id="UP001304125"/>
    </source>
</evidence>
<reference evidence="1 2" key="1">
    <citation type="submission" date="2023-09" db="EMBL/GenBank/DDBJ databases">
        <title>Demequina sp. a novel bacteria isolated from Capsicum annuum.</title>
        <authorList>
            <person name="Humaira Z."/>
            <person name="Lee J."/>
            <person name="Cho D."/>
        </authorList>
    </citation>
    <scope>NUCLEOTIDE SEQUENCE [LARGE SCALE GENOMIC DNA]</scope>
    <source>
        <strain evidence="1 2">OYTSA14</strain>
    </source>
</reference>
<dbReference type="Proteomes" id="UP001304125">
    <property type="component" value="Chromosome"/>
</dbReference>
<sequence length="81" mass="8227">MSRPAALTEGVVVALGERRVIGAFALAGVDLRCAEDATAVRAAWGTLGPEVTLVLLSARAAQALGERTDALDSPLTAVIPS</sequence>
<protein>
    <submittedName>
        <fullName evidence="1">Uncharacterized protein</fullName>
    </submittedName>
</protein>
<evidence type="ECO:0000313" key="1">
    <source>
        <dbReference type="EMBL" id="WNM24986.1"/>
    </source>
</evidence>
<dbReference type="RefSeq" id="WP_313499583.1">
    <property type="nucleotide sequence ID" value="NZ_CP134879.1"/>
</dbReference>
<dbReference type="EMBL" id="CP134879">
    <property type="protein sequence ID" value="WNM24986.1"/>
    <property type="molecule type" value="Genomic_DNA"/>
</dbReference>
<accession>A0AA96FA61</accession>
<organism evidence="1 2">
    <name type="scientific">Demequina capsici</name>
    <dbReference type="NCBI Taxonomy" id="3075620"/>
    <lineage>
        <taxon>Bacteria</taxon>
        <taxon>Bacillati</taxon>
        <taxon>Actinomycetota</taxon>
        <taxon>Actinomycetes</taxon>
        <taxon>Micrococcales</taxon>
        <taxon>Demequinaceae</taxon>
        <taxon>Demequina</taxon>
    </lineage>
</organism>
<proteinExistence type="predicted"/>